<dbReference type="AlphaFoldDB" id="A0A512H4P9"/>
<dbReference type="SUPFAM" id="SSF81296">
    <property type="entry name" value="E set domains"/>
    <property type="match status" value="2"/>
</dbReference>
<dbReference type="Pfam" id="PF22019">
    <property type="entry name" value="GlgB_N"/>
    <property type="match status" value="1"/>
</dbReference>
<dbReference type="EMBL" id="BJZO01000009">
    <property type="protein sequence ID" value="GEO80432.1"/>
    <property type="molecule type" value="Genomic_DNA"/>
</dbReference>
<dbReference type="Gene3D" id="2.60.40.10">
    <property type="entry name" value="Immunoglobulins"/>
    <property type="match status" value="2"/>
</dbReference>
<dbReference type="NCBIfam" id="NF003811">
    <property type="entry name" value="PRK05402.1"/>
    <property type="match status" value="1"/>
</dbReference>
<keyword evidence="7 10" id="KW-0808">Transferase</keyword>
<dbReference type="GO" id="GO:0003844">
    <property type="term" value="F:1,4-alpha-glucan branching enzyme activity"/>
    <property type="evidence" value="ECO:0007669"/>
    <property type="project" value="UniProtKB-UniRule"/>
</dbReference>
<dbReference type="SUPFAM" id="SSF51445">
    <property type="entry name" value="(Trans)glycosidases"/>
    <property type="match status" value="1"/>
</dbReference>
<dbReference type="FunFam" id="2.60.40.1180:FF:000002">
    <property type="entry name" value="1,4-alpha-glucan branching enzyme GlgB"/>
    <property type="match status" value="1"/>
</dbReference>
<sequence>MDPKAFSEAVAALVGARHGNPFGLLGLHSGSVEGGGKGYCVRCFRPHAASVSLIDVADGSVVGPMRRVHPAGVFGLDLPEGRGPFSYRLRVEEDGQIRDIDDPYRFGPVLGDLDRYLLGEGTHLEIYHKMGAHPMTVDGSAGTSFAVWAPNAQRVSVVGEFNRWDGRVHPMRQHPGSGVWDIFIPGVHKGALYKFELVGPDGALLPAKADPYAFYAERPPHTASVVWGLPDHVWHDDDWMERRAETVACNAPISVYEVHLGSWRRDAHGEPLSYQDLADTLIPYVRDMGFTHIELLPVSEYPFDGSWGYQPIGLFAPTSRYGSPEDFRVFVDRCHQAGIGVILDWVAGHFPEDAHGLAWFDGTHLYEHADPRQGRHMDWGTLIFNYGRNEVRNFLLANALYWLDQFHIDGLRVDAVASMLYLDYSREEGQWIPNRYGGRENLEAIDFLRRMNTLVYDRFPGAVTIAEESTAWPMVSRPVHLGGLGFGYKWNMGWMNDTLRYISHEPVHRRFHQNELSFGLLYAFTENFVLPLSHDEVVHGKRSILGRMPGDAWQQFANLRAYYAFMWTHPGKKLLFMGSEFAQGQEWNHAQSLDWHLLAVHWHQGVQALVRDLNRLYQDMPALYERDTEGDGFAWVDCTDSDQSVISYVRYGEAPAPTSAATIDCERIEQPMLLVVCNFTPVVRNGYRLGVPRAGVWDEVLNTDSGYYGGSNVGNGTIETQAIVSHGRPQSLSLTLPPLATIVLKPRS</sequence>
<dbReference type="Pfam" id="PF02806">
    <property type="entry name" value="Alpha-amylase_C"/>
    <property type="match status" value="1"/>
</dbReference>
<comment type="similarity">
    <text evidence="4 10">Belongs to the glycosyl hydrolase 13 family. GlgB subfamily.</text>
</comment>
<dbReference type="RefSeq" id="WP_147162493.1">
    <property type="nucleotide sequence ID" value="NZ_BJZO01000009.1"/>
</dbReference>
<dbReference type="CDD" id="cd02855">
    <property type="entry name" value="E_set_GBE_prok_N"/>
    <property type="match status" value="1"/>
</dbReference>
<dbReference type="UniPathway" id="UPA00164"/>
<comment type="function">
    <text evidence="2 10">Catalyzes the formation of the alpha-1,6-glucosidic linkages in glycogen by scission of a 1,4-alpha-linked oligosaccharide from growing alpha-1,4-glucan chains and the subsequent attachment of the oligosaccharide to the alpha-1,6 position.</text>
</comment>
<protein>
    <recommendedName>
        <fullName evidence="10">1,4-alpha-glucan branching enzyme GlgB</fullName>
        <ecNumber evidence="10">2.4.1.18</ecNumber>
    </recommendedName>
    <alternativeName>
        <fullName evidence="10">1,4-alpha-D-glucan:1,4-alpha-D-glucan 6-glucosyl-transferase</fullName>
    </alternativeName>
    <alternativeName>
        <fullName evidence="10">Alpha-(1-&gt;4)-glucan branching enzyme</fullName>
    </alternativeName>
    <alternativeName>
        <fullName evidence="10">Glycogen branching enzyme</fullName>
        <shortName evidence="10">BE</shortName>
    </alternativeName>
</protein>
<dbReference type="InterPro" id="IPR004193">
    <property type="entry name" value="Glyco_hydro_13_N"/>
</dbReference>
<feature type="domain" description="Glycosyl hydrolase family 13 catalytic" evidence="12">
    <location>
        <begin position="257"/>
        <end position="601"/>
    </location>
</feature>
<dbReference type="HAMAP" id="MF_00685">
    <property type="entry name" value="GlgB"/>
    <property type="match status" value="1"/>
</dbReference>
<dbReference type="SUPFAM" id="SSF51011">
    <property type="entry name" value="Glycosyl hydrolase domain"/>
    <property type="match status" value="1"/>
</dbReference>
<evidence type="ECO:0000256" key="9">
    <source>
        <dbReference type="ARBA" id="ARBA00023277"/>
    </source>
</evidence>
<comment type="pathway">
    <text evidence="3 10">Glycan biosynthesis; glycogen biosynthesis.</text>
</comment>
<dbReference type="NCBIfam" id="NF008967">
    <property type="entry name" value="PRK12313.1"/>
    <property type="match status" value="1"/>
</dbReference>
<dbReference type="Pfam" id="PF00128">
    <property type="entry name" value="Alpha-amylase"/>
    <property type="match status" value="1"/>
</dbReference>
<dbReference type="InterPro" id="IPR006047">
    <property type="entry name" value="GH13_cat_dom"/>
</dbReference>
<dbReference type="Proteomes" id="UP000321567">
    <property type="component" value="Unassembled WGS sequence"/>
</dbReference>
<dbReference type="GO" id="GO:0005829">
    <property type="term" value="C:cytosol"/>
    <property type="evidence" value="ECO:0007669"/>
    <property type="project" value="TreeGrafter"/>
</dbReference>
<evidence type="ECO:0000313" key="13">
    <source>
        <dbReference type="EMBL" id="GEO80432.1"/>
    </source>
</evidence>
<dbReference type="Gene3D" id="3.20.20.80">
    <property type="entry name" value="Glycosidases"/>
    <property type="match status" value="1"/>
</dbReference>
<evidence type="ECO:0000256" key="5">
    <source>
        <dbReference type="ARBA" id="ARBA00022600"/>
    </source>
</evidence>
<dbReference type="FunFam" id="3.20.20.80:FF:000003">
    <property type="entry name" value="1,4-alpha-glucan branching enzyme GlgB"/>
    <property type="match status" value="1"/>
</dbReference>
<dbReference type="InterPro" id="IPR014756">
    <property type="entry name" value="Ig_E-set"/>
</dbReference>
<evidence type="ECO:0000256" key="2">
    <source>
        <dbReference type="ARBA" id="ARBA00002953"/>
    </source>
</evidence>
<dbReference type="InterPro" id="IPR044143">
    <property type="entry name" value="GlgB_N_E_set_prok"/>
</dbReference>
<keyword evidence="6 10" id="KW-0328">Glycosyltransferase</keyword>
<dbReference type="PIRSF" id="PIRSF000463">
    <property type="entry name" value="GlgB"/>
    <property type="match status" value="1"/>
</dbReference>
<evidence type="ECO:0000256" key="6">
    <source>
        <dbReference type="ARBA" id="ARBA00022676"/>
    </source>
</evidence>
<dbReference type="InterPro" id="IPR017853">
    <property type="entry name" value="GH"/>
</dbReference>
<name>A0A512H4P9_9PROT</name>
<keyword evidence="14" id="KW-1185">Reference proteome</keyword>
<dbReference type="InterPro" id="IPR006048">
    <property type="entry name" value="A-amylase/branching_C"/>
</dbReference>
<dbReference type="GO" id="GO:0005978">
    <property type="term" value="P:glycogen biosynthetic process"/>
    <property type="evidence" value="ECO:0007669"/>
    <property type="project" value="UniProtKB-UniRule"/>
</dbReference>
<dbReference type="Pfam" id="PF02922">
    <property type="entry name" value="CBM_48"/>
    <property type="match status" value="1"/>
</dbReference>
<proteinExistence type="inferred from homology"/>
<evidence type="ECO:0000256" key="1">
    <source>
        <dbReference type="ARBA" id="ARBA00000826"/>
    </source>
</evidence>
<evidence type="ECO:0000259" key="12">
    <source>
        <dbReference type="SMART" id="SM00642"/>
    </source>
</evidence>
<dbReference type="FunFam" id="2.60.40.10:FF:000169">
    <property type="entry name" value="1,4-alpha-glucan branching enzyme GlgB"/>
    <property type="match status" value="1"/>
</dbReference>
<accession>A0A512H4P9</accession>
<dbReference type="GO" id="GO:0043169">
    <property type="term" value="F:cation binding"/>
    <property type="evidence" value="ECO:0007669"/>
    <property type="project" value="InterPro"/>
</dbReference>
<gene>
    <name evidence="10 13" type="primary">glgB</name>
    <name evidence="13" type="ORF">ROR02_05630</name>
</gene>
<evidence type="ECO:0000313" key="14">
    <source>
        <dbReference type="Proteomes" id="UP000321567"/>
    </source>
</evidence>
<comment type="subunit">
    <text evidence="10">Monomer.</text>
</comment>
<dbReference type="SMART" id="SM00642">
    <property type="entry name" value="Aamy"/>
    <property type="match status" value="1"/>
</dbReference>
<comment type="caution">
    <text evidence="13">The sequence shown here is derived from an EMBL/GenBank/DDBJ whole genome shotgun (WGS) entry which is preliminary data.</text>
</comment>
<dbReference type="PANTHER" id="PTHR43651">
    <property type="entry name" value="1,4-ALPHA-GLUCAN-BRANCHING ENZYME"/>
    <property type="match status" value="1"/>
</dbReference>
<evidence type="ECO:0000256" key="7">
    <source>
        <dbReference type="ARBA" id="ARBA00022679"/>
    </source>
</evidence>
<dbReference type="NCBIfam" id="TIGR01515">
    <property type="entry name" value="branching_enzym"/>
    <property type="match status" value="1"/>
</dbReference>
<dbReference type="PANTHER" id="PTHR43651:SF3">
    <property type="entry name" value="1,4-ALPHA-GLUCAN-BRANCHING ENZYME"/>
    <property type="match status" value="1"/>
</dbReference>
<reference evidence="13 14" key="1">
    <citation type="submission" date="2019-07" db="EMBL/GenBank/DDBJ databases">
        <title>Whole genome shotgun sequence of Rhodospirillum oryzae NBRC 107573.</title>
        <authorList>
            <person name="Hosoyama A."/>
            <person name="Uohara A."/>
            <person name="Ohji S."/>
            <person name="Ichikawa N."/>
        </authorList>
    </citation>
    <scope>NUCLEOTIDE SEQUENCE [LARGE SCALE GENOMIC DNA]</scope>
    <source>
        <strain evidence="13 14">NBRC 107573</strain>
    </source>
</reference>
<organism evidence="13 14">
    <name type="scientific">Pararhodospirillum oryzae</name>
    <dbReference type="NCBI Taxonomy" id="478448"/>
    <lineage>
        <taxon>Bacteria</taxon>
        <taxon>Pseudomonadati</taxon>
        <taxon>Pseudomonadota</taxon>
        <taxon>Alphaproteobacteria</taxon>
        <taxon>Rhodospirillales</taxon>
        <taxon>Rhodospirillaceae</taxon>
        <taxon>Pararhodospirillum</taxon>
    </lineage>
</organism>
<keyword evidence="9 10" id="KW-0119">Carbohydrate metabolism</keyword>
<feature type="active site" description="Proton donor" evidence="10 11">
    <location>
        <position position="467"/>
    </location>
</feature>
<dbReference type="InterPro" id="IPR006407">
    <property type="entry name" value="GlgB"/>
</dbReference>
<dbReference type="OrthoDB" id="9800174at2"/>
<evidence type="ECO:0000256" key="11">
    <source>
        <dbReference type="PIRSR" id="PIRSR000463-1"/>
    </source>
</evidence>
<feature type="active site" description="Nucleophile" evidence="10 11">
    <location>
        <position position="414"/>
    </location>
</feature>
<dbReference type="GO" id="GO:0004553">
    <property type="term" value="F:hydrolase activity, hydrolyzing O-glycosyl compounds"/>
    <property type="evidence" value="ECO:0007669"/>
    <property type="project" value="InterPro"/>
</dbReference>
<evidence type="ECO:0000256" key="3">
    <source>
        <dbReference type="ARBA" id="ARBA00004964"/>
    </source>
</evidence>
<comment type="catalytic activity">
    <reaction evidence="1 10">
        <text>Transfers a segment of a (1-&gt;4)-alpha-D-glucan chain to a primary hydroxy group in a similar glucan chain.</text>
        <dbReference type="EC" id="2.4.1.18"/>
    </reaction>
</comment>
<dbReference type="InterPro" id="IPR054169">
    <property type="entry name" value="GlgB_N"/>
</dbReference>
<keyword evidence="5 10" id="KW-0321">Glycogen metabolism</keyword>
<dbReference type="Gene3D" id="2.60.40.1180">
    <property type="entry name" value="Golgi alpha-mannosidase II"/>
    <property type="match status" value="1"/>
</dbReference>
<dbReference type="EC" id="2.4.1.18" evidence="10"/>
<dbReference type="InterPro" id="IPR013780">
    <property type="entry name" value="Glyco_hydro_b"/>
</dbReference>
<dbReference type="CDD" id="cd11322">
    <property type="entry name" value="AmyAc_Glg_BE"/>
    <property type="match status" value="1"/>
</dbReference>
<keyword evidence="8 10" id="KW-0320">Glycogen biosynthesis</keyword>
<dbReference type="InterPro" id="IPR037439">
    <property type="entry name" value="Branching_enzy"/>
</dbReference>
<evidence type="ECO:0000256" key="4">
    <source>
        <dbReference type="ARBA" id="ARBA00009000"/>
    </source>
</evidence>
<evidence type="ECO:0000256" key="8">
    <source>
        <dbReference type="ARBA" id="ARBA00023056"/>
    </source>
</evidence>
<dbReference type="InterPro" id="IPR013783">
    <property type="entry name" value="Ig-like_fold"/>
</dbReference>
<evidence type="ECO:0000256" key="10">
    <source>
        <dbReference type="HAMAP-Rule" id="MF_00685"/>
    </source>
</evidence>